<evidence type="ECO:0000313" key="2">
    <source>
        <dbReference type="Proteomes" id="UP001195660"/>
    </source>
</evidence>
<organism evidence="1 2">
    <name type="scientific">Deefgea chitinilytica</name>
    <dbReference type="NCBI Taxonomy" id="570276"/>
    <lineage>
        <taxon>Bacteria</taxon>
        <taxon>Pseudomonadati</taxon>
        <taxon>Pseudomonadota</taxon>
        <taxon>Betaproteobacteria</taxon>
        <taxon>Neisseriales</taxon>
        <taxon>Chitinibacteraceae</taxon>
        <taxon>Deefgea</taxon>
    </lineage>
</organism>
<dbReference type="Proteomes" id="UP001195660">
    <property type="component" value="Unassembled WGS sequence"/>
</dbReference>
<dbReference type="EMBL" id="WOFE01000008">
    <property type="protein sequence ID" value="MBM5572517.1"/>
    <property type="molecule type" value="Genomic_DNA"/>
</dbReference>
<evidence type="ECO:0000313" key="1">
    <source>
        <dbReference type="EMBL" id="MBM5572517.1"/>
    </source>
</evidence>
<proteinExistence type="predicted"/>
<gene>
    <name evidence="1" type="ORF">GM173_13150</name>
</gene>
<accession>A0ABS2CEM6</accession>
<dbReference type="RefSeq" id="WP_203571849.1">
    <property type="nucleotide sequence ID" value="NZ_WOFE01000008.1"/>
</dbReference>
<comment type="caution">
    <text evidence="1">The sequence shown here is derived from an EMBL/GenBank/DDBJ whole genome shotgun (WGS) entry which is preliminary data.</text>
</comment>
<name>A0ABS2CEM6_9NEIS</name>
<protein>
    <submittedName>
        <fullName evidence="1">Uncharacterized protein</fullName>
    </submittedName>
</protein>
<reference evidence="1 2" key="1">
    <citation type="submission" date="2019-11" db="EMBL/GenBank/DDBJ databases">
        <title>Novel Deefgea species.</title>
        <authorList>
            <person name="Han J.-H."/>
        </authorList>
    </citation>
    <scope>NUCLEOTIDE SEQUENCE [LARGE SCALE GENOMIC DNA]</scope>
    <source>
        <strain evidence="1 2">LMG 24817</strain>
    </source>
</reference>
<keyword evidence="2" id="KW-1185">Reference proteome</keyword>
<sequence>MKKNFITILASVISFSLFVFISANNKTVTNTNKNQGMDRIVIPATLQIILAAGDPFLAANFEAIRAASTWSGNNAIDTLFRLRVNSVIAQLNPCHEDNYYNTNALLSWGGSPKEGSSILKKAMKCRYWDDIPAFFYGFNRHYFFNETAEAKKAILTAADRSDKKSVMYKKIAIMIEAGTLSNNEAALAFLKDQKNKSTDNNLKALLEKRILRLTGLITLQNAQKTFESKYKKPLTNPFDLFSSGVLTAIPHDPLGLGYEFENGQFQLKQFKFN</sequence>